<evidence type="ECO:0000256" key="14">
    <source>
        <dbReference type="SAM" id="SignalP"/>
    </source>
</evidence>
<dbReference type="Pfam" id="PF00328">
    <property type="entry name" value="His_Phos_2"/>
    <property type="match status" value="1"/>
</dbReference>
<dbReference type="InterPro" id="IPR000560">
    <property type="entry name" value="His_Pase_clade-2"/>
</dbReference>
<comment type="similarity">
    <text evidence="2">Belongs to the histidine acid phosphatase family. MINPP1 subfamily.</text>
</comment>
<evidence type="ECO:0000256" key="10">
    <source>
        <dbReference type="ARBA" id="ARBA00043668"/>
    </source>
</evidence>
<comment type="catalytic activity">
    <reaction evidence="10">
        <text>1D-myo-inositol 1,2,5,6-tetrakisphosphate + H2O = 1D-myo-inositol 1,2,6-trisphosphate + phosphate</text>
        <dbReference type="Rhea" id="RHEA:77119"/>
        <dbReference type="ChEBI" id="CHEBI:15377"/>
        <dbReference type="ChEBI" id="CHEBI:43474"/>
        <dbReference type="ChEBI" id="CHEBI:195535"/>
        <dbReference type="ChEBI" id="CHEBI:195537"/>
        <dbReference type="EC" id="3.1.3.62"/>
    </reaction>
    <physiologicalReaction direction="left-to-right" evidence="10">
        <dbReference type="Rhea" id="RHEA:77120"/>
    </physiologicalReaction>
</comment>
<evidence type="ECO:0000256" key="3">
    <source>
        <dbReference type="ARBA" id="ARBA00012976"/>
    </source>
</evidence>
<dbReference type="GO" id="GO:0016020">
    <property type="term" value="C:membrane"/>
    <property type="evidence" value="ECO:0007669"/>
    <property type="project" value="UniProtKB-SubCell"/>
</dbReference>
<reference evidence="15" key="2">
    <citation type="journal article" date="2021" name="Sci. Rep.">
        <title>The distribution of antibiotic resistance genes in chicken gut microbiota commensals.</title>
        <authorList>
            <person name="Juricova H."/>
            <person name="Matiasovicova J."/>
            <person name="Kubasova T."/>
            <person name="Cejkova D."/>
            <person name="Rychlik I."/>
        </authorList>
    </citation>
    <scope>NUCLEOTIDE SEQUENCE</scope>
    <source>
        <strain evidence="15">An824</strain>
    </source>
</reference>
<evidence type="ECO:0000256" key="2">
    <source>
        <dbReference type="ARBA" id="ARBA00008422"/>
    </source>
</evidence>
<dbReference type="EMBL" id="JACJJG010000080">
    <property type="protein sequence ID" value="MBM6674435.1"/>
    <property type="molecule type" value="Genomic_DNA"/>
</dbReference>
<sequence>MNKLFTLMLALAVTLTVAGQQVKQEISENKCLSGSNHLAYPGPSQERLTPAPKGYRPFYISHYGRHGSRYLIGQDEYDVPVKVLARADSMGKLTPLGADVLRRARLLKEEAKGRLGELTPLGAEQHRQIARRMYGRFPEVFKGDVTVDAKSTVVIRCILSMENELQELLRLNPKLVIKHDASEHDMYYMNLSDRALSAKKTPRRAVVAWNEYCAGRVRCMPLMQRLFNDEAYVKYEVDTLDLARRLFKLASNVQSSPLGEEMTLYDIFTDDELYGFWQADNASWYIGYGACTLNGATQPFSQRNLLRNIIHEADSCIALEHPGATLRFGHETMVLPLTCLLDINGYGLSTGDLGQLEERGWVNYRIFPMGANIQLVFFRKDAKDGDVLVKVLLNENEATLPLPSDLAPYYHWSDFKDFYLKKLDAYSSSVSN</sequence>
<dbReference type="EC" id="3.1.3.62" evidence="4"/>
<keyword evidence="7" id="KW-0378">Hydrolase</keyword>
<evidence type="ECO:0000256" key="12">
    <source>
        <dbReference type="ARBA" id="ARBA00043691"/>
    </source>
</evidence>
<evidence type="ECO:0000256" key="11">
    <source>
        <dbReference type="ARBA" id="ARBA00043671"/>
    </source>
</evidence>
<keyword evidence="8" id="KW-0472">Membrane</keyword>
<evidence type="ECO:0000256" key="13">
    <source>
        <dbReference type="ARBA" id="ARBA00043832"/>
    </source>
</evidence>
<comment type="catalytic activity">
    <reaction evidence="12">
        <text>1D-myo-inositol hexakisphosphate + H2O = 1D-myo-inositol 1,2,4,5,6-pentakisphosphate + phosphate</text>
        <dbReference type="Rhea" id="RHEA:16989"/>
        <dbReference type="ChEBI" id="CHEBI:15377"/>
        <dbReference type="ChEBI" id="CHEBI:43474"/>
        <dbReference type="ChEBI" id="CHEBI:57798"/>
        <dbReference type="ChEBI" id="CHEBI:58130"/>
        <dbReference type="EC" id="3.1.3.62"/>
    </reaction>
    <physiologicalReaction direction="left-to-right" evidence="12">
        <dbReference type="Rhea" id="RHEA:16990"/>
    </physiologicalReaction>
</comment>
<dbReference type="RefSeq" id="WP_205105586.1">
    <property type="nucleotide sequence ID" value="NZ_JACJJG010000080.1"/>
</dbReference>
<feature type="chain" id="PRO_5037520634" description="Multiple inositol polyphosphate phosphatase 1" evidence="14">
    <location>
        <begin position="19"/>
        <end position="432"/>
    </location>
</feature>
<reference evidence="15" key="1">
    <citation type="submission" date="2020-08" db="EMBL/GenBank/DDBJ databases">
        <authorList>
            <person name="Cejkova D."/>
            <person name="Kubasova T."/>
            <person name="Jahodarova E."/>
            <person name="Rychlik I."/>
        </authorList>
    </citation>
    <scope>NUCLEOTIDE SEQUENCE</scope>
    <source>
        <strain evidence="15">An824</strain>
    </source>
</reference>
<evidence type="ECO:0000256" key="6">
    <source>
        <dbReference type="ARBA" id="ARBA00022729"/>
    </source>
</evidence>
<evidence type="ECO:0000313" key="15">
    <source>
        <dbReference type="EMBL" id="MBM6674435.1"/>
    </source>
</evidence>
<comment type="caution">
    <text evidence="15">The sequence shown here is derived from an EMBL/GenBank/DDBJ whole genome shotgun (WGS) entry which is preliminary data.</text>
</comment>
<evidence type="ECO:0000256" key="9">
    <source>
        <dbReference type="ARBA" id="ARBA00031642"/>
    </source>
</evidence>
<evidence type="ECO:0000256" key="4">
    <source>
        <dbReference type="ARBA" id="ARBA00013040"/>
    </source>
</evidence>
<dbReference type="GO" id="GO:0034417">
    <property type="term" value="F:bisphosphoglycerate 3-phosphatase activity"/>
    <property type="evidence" value="ECO:0007669"/>
    <property type="project" value="UniProtKB-EC"/>
</dbReference>
<evidence type="ECO:0000256" key="8">
    <source>
        <dbReference type="ARBA" id="ARBA00023136"/>
    </source>
</evidence>
<comment type="catalytic activity">
    <reaction evidence="13">
        <text>(2R)-2,3-bisphosphoglycerate + H2O = (2R)-2-phosphoglycerate + phosphate</text>
        <dbReference type="Rhea" id="RHEA:27381"/>
        <dbReference type="ChEBI" id="CHEBI:15377"/>
        <dbReference type="ChEBI" id="CHEBI:43474"/>
        <dbReference type="ChEBI" id="CHEBI:58248"/>
        <dbReference type="ChEBI" id="CHEBI:58289"/>
        <dbReference type="EC" id="3.1.3.80"/>
    </reaction>
    <physiologicalReaction direction="left-to-right" evidence="13">
        <dbReference type="Rhea" id="RHEA:27382"/>
    </physiologicalReaction>
</comment>
<organism evidence="15 16">
    <name type="scientific">Marseilla massiliensis</name>
    <dbReference type="NCBI Taxonomy" id="1841864"/>
    <lineage>
        <taxon>Bacteria</taxon>
        <taxon>Pseudomonadati</taxon>
        <taxon>Bacteroidota</taxon>
        <taxon>Bacteroidia</taxon>
        <taxon>Bacteroidales</taxon>
        <taxon>Prevotellaceae</taxon>
        <taxon>Marseilla</taxon>
    </lineage>
</organism>
<accession>A0A938WUS3</accession>
<dbReference type="AlphaFoldDB" id="A0A938WUS3"/>
<keyword evidence="6 14" id="KW-0732">Signal</keyword>
<dbReference type="EC" id="3.1.3.80" evidence="3"/>
<dbReference type="Gene3D" id="3.40.50.1240">
    <property type="entry name" value="Phosphoglycerate mutase-like"/>
    <property type="match status" value="1"/>
</dbReference>
<gene>
    <name evidence="15" type="ORF">H6A34_11190</name>
</gene>
<name>A0A938WUS3_9BACT</name>
<evidence type="ECO:0000256" key="1">
    <source>
        <dbReference type="ARBA" id="ARBA00004370"/>
    </source>
</evidence>
<dbReference type="InterPro" id="IPR029033">
    <property type="entry name" value="His_PPase_superfam"/>
</dbReference>
<evidence type="ECO:0000256" key="7">
    <source>
        <dbReference type="ARBA" id="ARBA00022801"/>
    </source>
</evidence>
<evidence type="ECO:0000313" key="16">
    <source>
        <dbReference type="Proteomes" id="UP000706891"/>
    </source>
</evidence>
<proteinExistence type="inferred from homology"/>
<keyword evidence="16" id="KW-1185">Reference proteome</keyword>
<dbReference type="SUPFAM" id="SSF53254">
    <property type="entry name" value="Phosphoglycerate mutase-like"/>
    <property type="match status" value="1"/>
</dbReference>
<dbReference type="PANTHER" id="PTHR20963:SF8">
    <property type="entry name" value="MULTIPLE INOSITOL POLYPHOSPHATE PHOSPHATASE 1"/>
    <property type="match status" value="1"/>
</dbReference>
<protein>
    <recommendedName>
        <fullName evidence="5">Multiple inositol polyphosphate phosphatase 1</fullName>
        <ecNumber evidence="4">3.1.3.62</ecNumber>
        <ecNumber evidence="3">3.1.3.80</ecNumber>
    </recommendedName>
    <alternativeName>
        <fullName evidence="9">2,3-bisphosphoglycerate 3-phosphatase</fullName>
    </alternativeName>
</protein>
<comment type="catalytic activity">
    <reaction evidence="11">
        <text>1D-myo-inositol 1,2,4,5,6-pentakisphosphate + H2O = 1D-myo-inositol 1,2,5,6-tetrakisphosphate + phosphate</text>
        <dbReference type="Rhea" id="RHEA:77115"/>
        <dbReference type="ChEBI" id="CHEBI:15377"/>
        <dbReference type="ChEBI" id="CHEBI:43474"/>
        <dbReference type="ChEBI" id="CHEBI:57798"/>
        <dbReference type="ChEBI" id="CHEBI:195535"/>
        <dbReference type="EC" id="3.1.3.62"/>
    </reaction>
    <physiologicalReaction direction="left-to-right" evidence="11">
        <dbReference type="Rhea" id="RHEA:77116"/>
    </physiologicalReaction>
</comment>
<dbReference type="Proteomes" id="UP000706891">
    <property type="component" value="Unassembled WGS sequence"/>
</dbReference>
<evidence type="ECO:0000256" key="5">
    <source>
        <dbReference type="ARBA" id="ARBA00018097"/>
    </source>
</evidence>
<feature type="signal peptide" evidence="14">
    <location>
        <begin position="1"/>
        <end position="18"/>
    </location>
</feature>
<dbReference type="PANTHER" id="PTHR20963">
    <property type="entry name" value="MULTIPLE INOSITOL POLYPHOSPHATE PHOSPHATASE-RELATED"/>
    <property type="match status" value="1"/>
</dbReference>
<comment type="subcellular location">
    <subcellularLocation>
        <location evidence="1">Membrane</location>
    </subcellularLocation>
</comment>